<comment type="caution">
    <text evidence="11">The sequence shown here is derived from an EMBL/GenBank/DDBJ whole genome shotgun (WGS) entry which is preliminary data.</text>
</comment>
<evidence type="ECO:0000256" key="4">
    <source>
        <dbReference type="ARBA" id="ARBA00022651"/>
    </source>
</evidence>
<organism evidence="11 12">
    <name type="scientific">Telluria mixta</name>
    <dbReference type="NCBI Taxonomy" id="34071"/>
    <lineage>
        <taxon>Bacteria</taxon>
        <taxon>Pseudomonadati</taxon>
        <taxon>Pseudomonadota</taxon>
        <taxon>Betaproteobacteria</taxon>
        <taxon>Burkholderiales</taxon>
        <taxon>Oxalobacteraceae</taxon>
        <taxon>Telluria group</taxon>
        <taxon>Telluria</taxon>
    </lineage>
</organism>
<dbReference type="Proteomes" id="UP001165263">
    <property type="component" value="Unassembled WGS sequence"/>
</dbReference>
<keyword evidence="4" id="KW-0858">Xylan degradation</keyword>
<keyword evidence="8" id="KW-0624">Polysaccharide degradation</keyword>
<keyword evidence="3" id="KW-0964">Secreted</keyword>
<name>A0ABT2BZE3_9BURK</name>
<evidence type="ECO:0000313" key="11">
    <source>
        <dbReference type="EMBL" id="MCS0630495.1"/>
    </source>
</evidence>
<keyword evidence="6" id="KW-0378">Hydrolase</keyword>
<evidence type="ECO:0000256" key="1">
    <source>
        <dbReference type="ARBA" id="ARBA00004613"/>
    </source>
</evidence>
<comment type="subcellular location">
    <subcellularLocation>
        <location evidence="1">Secreted</location>
    </subcellularLocation>
</comment>
<dbReference type="Gene3D" id="3.40.50.1820">
    <property type="entry name" value="alpha/beta hydrolase"/>
    <property type="match status" value="1"/>
</dbReference>
<evidence type="ECO:0000256" key="7">
    <source>
        <dbReference type="ARBA" id="ARBA00023277"/>
    </source>
</evidence>
<comment type="function">
    <text evidence="9">Involved in degradation of plant cell walls. Hydrolyzes the feruloyl-arabinose ester bond in arabinoxylans, and the feruloyl-galactose ester bond in pectin. Active against paranitrophenyl-acetate, methyl ferulate and wheat arabinoxylan.</text>
</comment>
<evidence type="ECO:0000259" key="10">
    <source>
        <dbReference type="Pfam" id="PF00326"/>
    </source>
</evidence>
<reference evidence="11" key="1">
    <citation type="submission" date="2022-08" db="EMBL/GenBank/DDBJ databases">
        <title>Reclassification of Massilia species as members of the genera Telluria, Duganella, Pseudoduganella, Mokoshia gen. nov. and Zemynaea gen. nov. using orthogonal and non-orthogonal genome-based approaches.</title>
        <authorList>
            <person name="Bowman J.P."/>
        </authorList>
    </citation>
    <scope>NUCLEOTIDE SEQUENCE</scope>
    <source>
        <strain evidence="11">LMG 11547</strain>
    </source>
</reference>
<evidence type="ECO:0000256" key="6">
    <source>
        <dbReference type="ARBA" id="ARBA00022801"/>
    </source>
</evidence>
<keyword evidence="7" id="KW-0119">Carbohydrate metabolism</keyword>
<evidence type="ECO:0000256" key="8">
    <source>
        <dbReference type="ARBA" id="ARBA00023326"/>
    </source>
</evidence>
<dbReference type="SUPFAM" id="SSF53474">
    <property type="entry name" value="alpha/beta-Hydrolases"/>
    <property type="match status" value="1"/>
</dbReference>
<dbReference type="InterPro" id="IPR043595">
    <property type="entry name" value="FaeB/C/D"/>
</dbReference>
<evidence type="ECO:0000256" key="5">
    <source>
        <dbReference type="ARBA" id="ARBA00022729"/>
    </source>
</evidence>
<dbReference type="InterPro" id="IPR029058">
    <property type="entry name" value="AB_hydrolase_fold"/>
</dbReference>
<dbReference type="PANTHER" id="PTHR38050">
    <property type="match status" value="1"/>
</dbReference>
<feature type="domain" description="Peptidase S9 prolyl oligopeptidase catalytic" evidence="10">
    <location>
        <begin position="70"/>
        <end position="132"/>
    </location>
</feature>
<evidence type="ECO:0000256" key="2">
    <source>
        <dbReference type="ARBA" id="ARBA00010278"/>
    </source>
</evidence>
<keyword evidence="5" id="KW-0732">Signal</keyword>
<gene>
    <name evidence="11" type="ORF">NX786_14235</name>
</gene>
<dbReference type="RefSeq" id="WP_259449598.1">
    <property type="nucleotide sequence ID" value="NZ_CP119520.1"/>
</dbReference>
<accession>A0ABT2BZE3</accession>
<proteinExistence type="inferred from homology"/>
<dbReference type="InterPro" id="IPR001375">
    <property type="entry name" value="Peptidase_S9_cat"/>
</dbReference>
<evidence type="ECO:0000256" key="9">
    <source>
        <dbReference type="ARBA" id="ARBA00025250"/>
    </source>
</evidence>
<dbReference type="Pfam" id="PF00326">
    <property type="entry name" value="Peptidase_S9"/>
    <property type="match status" value="1"/>
</dbReference>
<evidence type="ECO:0000313" key="12">
    <source>
        <dbReference type="Proteomes" id="UP001165263"/>
    </source>
</evidence>
<evidence type="ECO:0000256" key="3">
    <source>
        <dbReference type="ARBA" id="ARBA00022525"/>
    </source>
</evidence>
<dbReference type="PANTHER" id="PTHR38050:SF1">
    <property type="entry name" value="FERULOYL ESTERASE C"/>
    <property type="match status" value="1"/>
</dbReference>
<dbReference type="EMBL" id="JANUHC010000004">
    <property type="protein sequence ID" value="MCS0630495.1"/>
    <property type="molecule type" value="Genomic_DNA"/>
</dbReference>
<sequence>MHSLTSDGTQRSYWIEMPATYDRNKAYPVIIGLHWRDGSAADVYGWSGFFGLKNLYGDNAIFVAPQGLDKGWANTGDRDIRFLRAMIGEVQQGVCTDTQRVFATGFSFGGMMSNAIGCQMGDVVRAIVPMAGSLWSGCAGSSYKVAAMFVHAKDDNTVPYSAGMEARDVFLKRNSCSATTVPVGSNGCVEYQGCDSGKPVTWCGTETGGHWYPNFSAQESKAFFDRFK</sequence>
<keyword evidence="12" id="KW-1185">Reference proteome</keyword>
<comment type="similarity">
    <text evidence="2">Belongs to the faeC family.</text>
</comment>
<protein>
    <submittedName>
        <fullName evidence="11">Prolyl oligopeptidase family serine peptidase</fullName>
    </submittedName>
</protein>